<evidence type="ECO:0000256" key="8">
    <source>
        <dbReference type="ARBA" id="ARBA00023002"/>
    </source>
</evidence>
<reference evidence="14 15" key="1">
    <citation type="submission" date="2016-10" db="EMBL/GenBank/DDBJ databases">
        <authorList>
            <person name="de Groot N.N."/>
        </authorList>
    </citation>
    <scope>NUCLEOTIDE SEQUENCE [LARGE SCALE GENOMIC DNA]</scope>
    <source>
        <strain evidence="14 15">DSM 16077</strain>
    </source>
</reference>
<keyword evidence="9" id="KW-0170">Cobalt</keyword>
<keyword evidence="15" id="KW-1185">Reference proteome</keyword>
<comment type="cofactor">
    <cofactor evidence="1">
        <name>adenosylcob(III)alamin</name>
        <dbReference type="ChEBI" id="CHEBI:18408"/>
    </cofactor>
</comment>
<dbReference type="RefSeq" id="WP_091770934.1">
    <property type="nucleotide sequence ID" value="NZ_FNHG01000015.1"/>
</dbReference>
<dbReference type="PANTHER" id="PTHR43371">
    <property type="entry name" value="VITAMIN B12-DEPENDENT RIBONUCLEOTIDE REDUCTASE"/>
    <property type="match status" value="1"/>
</dbReference>
<evidence type="ECO:0000256" key="7">
    <source>
        <dbReference type="ARBA" id="ARBA00022741"/>
    </source>
</evidence>
<dbReference type="PANTHER" id="PTHR43371:SF1">
    <property type="entry name" value="RIBONUCLEOSIDE-DIPHOSPHATE REDUCTASE"/>
    <property type="match status" value="1"/>
</dbReference>
<dbReference type="GO" id="GO:0004748">
    <property type="term" value="F:ribonucleoside-diphosphate reductase activity, thioredoxin disulfide as acceptor"/>
    <property type="evidence" value="ECO:0007669"/>
    <property type="project" value="UniProtKB-EC"/>
</dbReference>
<evidence type="ECO:0000256" key="5">
    <source>
        <dbReference type="ARBA" id="ARBA00022628"/>
    </source>
</evidence>
<evidence type="ECO:0000256" key="11">
    <source>
        <dbReference type="ARBA" id="ARBA00033050"/>
    </source>
</evidence>
<name>A0A1G9UKG4_9PROT</name>
<organism evidence="14 15">
    <name type="scientific">Maricaulis salignorans</name>
    <dbReference type="NCBI Taxonomy" id="144026"/>
    <lineage>
        <taxon>Bacteria</taxon>
        <taxon>Pseudomonadati</taxon>
        <taxon>Pseudomonadota</taxon>
        <taxon>Alphaproteobacteria</taxon>
        <taxon>Maricaulales</taxon>
        <taxon>Maricaulaceae</taxon>
        <taxon>Maricaulis</taxon>
    </lineage>
</organism>
<evidence type="ECO:0000256" key="9">
    <source>
        <dbReference type="ARBA" id="ARBA00023285"/>
    </source>
</evidence>
<evidence type="ECO:0000313" key="15">
    <source>
        <dbReference type="Proteomes" id="UP000199759"/>
    </source>
</evidence>
<evidence type="ECO:0000256" key="4">
    <source>
        <dbReference type="ARBA" id="ARBA00014409"/>
    </source>
</evidence>
<evidence type="ECO:0000256" key="6">
    <source>
        <dbReference type="ARBA" id="ARBA00022634"/>
    </source>
</evidence>
<gene>
    <name evidence="14" type="ORF">SAMN04488568_11560</name>
</gene>
<dbReference type="AlphaFoldDB" id="A0A1G9UKG4"/>
<keyword evidence="5" id="KW-0846">Cobalamin</keyword>
<keyword evidence="8" id="KW-0560">Oxidoreductase</keyword>
<dbReference type="GO" id="GO:0031419">
    <property type="term" value="F:cobalamin binding"/>
    <property type="evidence" value="ECO:0007669"/>
    <property type="project" value="UniProtKB-KW"/>
</dbReference>
<evidence type="ECO:0000259" key="13">
    <source>
        <dbReference type="Pfam" id="PF12637"/>
    </source>
</evidence>
<dbReference type="InterPro" id="IPR050862">
    <property type="entry name" value="RdRp_reductase_class-2"/>
</dbReference>
<comment type="catalytic activity">
    <reaction evidence="12">
        <text>a 2'-deoxyribonucleoside 5'-diphosphate + [thioredoxin]-disulfide + H2O = a ribonucleoside 5'-diphosphate + [thioredoxin]-dithiol</text>
        <dbReference type="Rhea" id="RHEA:23252"/>
        <dbReference type="Rhea" id="RHEA-COMP:10698"/>
        <dbReference type="Rhea" id="RHEA-COMP:10700"/>
        <dbReference type="ChEBI" id="CHEBI:15377"/>
        <dbReference type="ChEBI" id="CHEBI:29950"/>
        <dbReference type="ChEBI" id="CHEBI:50058"/>
        <dbReference type="ChEBI" id="CHEBI:57930"/>
        <dbReference type="ChEBI" id="CHEBI:73316"/>
        <dbReference type="EC" id="1.17.4.1"/>
    </reaction>
</comment>
<feature type="domain" description="TSCPD" evidence="13">
    <location>
        <begin position="764"/>
        <end position="867"/>
    </location>
</feature>
<evidence type="ECO:0000256" key="10">
    <source>
        <dbReference type="ARBA" id="ARBA00025437"/>
    </source>
</evidence>
<keyword evidence="6" id="KW-0237">DNA synthesis</keyword>
<accession>A0A1G9UKG4</accession>
<sequence>MKLNRRFAEALAAAGDRHAFAPRVAGTLDDQVSDGPGTVPGDAVARPITVPQDWSPAATHALADLLDSPRPASTRPRPGLQAFGGLSPQLAEGNELATESGYDAVIARIAGSLTWSVARHGGLDNPDDAPVFHAELAASLRGRYVIPDAELCRHGGIDWAYGLAVPPATPARQAGLIHAGSAAAPTQLRAVAEASMRDGVLDVGARVTRDRLDAIAQACHRCSGEADDRFDPRRNAALARAMRAALRDGVAEEAVERALALARQGVAEDALTELQPQTENRPESILQFPAALGRAIEADEDWQFGSDDDAGRSSVRAREFRDNIARTVWSFGAPSLAFQACPATSGPALHINLPAFLDPQAGFRADLLGDALRLWSQALTLSTARTADSAGTLNLTGLGALLSAGGIAYGSREACAIAAAIGRLASLCLRETGSELGAQAPGLGPEPEAGVLPAPFAGLADELDRVSNRFLPRTALARPGLTLTCAAPDAAIAGLFDTDSHGIAPVETAIIADSGISGGHRLRDCLRNGLRRLGASATEIEIAEDHAAGHGTLRGAPGISVAALQERGLPDDAIERVEDAIGDGTAVRYALNRWTLGDRVCREQLGLPSDVIAAEGRSLARALGFSEAEIAAADRHAHGSGTLDDAIDLPLEWRSVFAPATAPDQLALSAALESQINGGVDTQLALDGESTIDDVAAMIDQAAGLGLRQLTLRRTRSGLLDLLPAIDFDKGDYTAEPARERIVERTVERTVERVVEQPAARRKLPDRRKGYIQKATVGGHKVYLHTGEFDDGELGEIFIDMHKEGAAFRSLMNNFAIAISIGLQYGVPLEEFVDAFVFTRFEPAGDVTGNDSIQHATSILDYLFRELGVSYLGREDLAELSPDNADQGGLGKGVAEEKLSQTDAARFISRGFSRGQVPDNIVMFANAARKVASGQAGPGDVGEIELQASEPASRGSKRQDVSLYSGDPCPDCGHFTVVHNENSHRCDACNWTSD</sequence>
<dbReference type="EC" id="1.17.4.1" evidence="3"/>
<dbReference type="OrthoDB" id="9762933at2"/>
<proteinExistence type="inferred from homology"/>
<dbReference type="STRING" id="144026.SAMN04488568_11560"/>
<comment type="similarity">
    <text evidence="2">Belongs to the ribonucleoside diphosphate reductase class-2 family.</text>
</comment>
<dbReference type="SUPFAM" id="SSF51998">
    <property type="entry name" value="PFL-like glycyl radical enzymes"/>
    <property type="match status" value="1"/>
</dbReference>
<dbReference type="Proteomes" id="UP000199759">
    <property type="component" value="Unassembled WGS sequence"/>
</dbReference>
<dbReference type="EMBL" id="FNHG01000015">
    <property type="protein sequence ID" value="SDM60367.1"/>
    <property type="molecule type" value="Genomic_DNA"/>
</dbReference>
<evidence type="ECO:0000256" key="3">
    <source>
        <dbReference type="ARBA" id="ARBA00012274"/>
    </source>
</evidence>
<evidence type="ECO:0000256" key="1">
    <source>
        <dbReference type="ARBA" id="ARBA00001922"/>
    </source>
</evidence>
<evidence type="ECO:0000256" key="12">
    <source>
        <dbReference type="ARBA" id="ARBA00047754"/>
    </source>
</evidence>
<evidence type="ECO:0000256" key="2">
    <source>
        <dbReference type="ARBA" id="ARBA00007405"/>
    </source>
</evidence>
<protein>
    <recommendedName>
        <fullName evidence="4">Vitamin B12-dependent ribonucleotide reductase</fullName>
        <ecNumber evidence="3">1.17.4.1</ecNumber>
    </recommendedName>
    <alternativeName>
        <fullName evidence="11">Ribonucleoside-diphosphate reductase NrdJ</fullName>
    </alternativeName>
</protein>
<comment type="function">
    <text evidence="10">Catalyzes the reduction of ribonucleotides to deoxyribonucleotides. May function to provide a pool of deoxyribonucleotide precursors for DNA repair during oxygen limitation and/or for immediate growth after restoration of oxygen.</text>
</comment>
<dbReference type="InterPro" id="IPR024434">
    <property type="entry name" value="TSCPD_dom"/>
</dbReference>
<dbReference type="Pfam" id="PF12637">
    <property type="entry name" value="TSCPD"/>
    <property type="match status" value="1"/>
</dbReference>
<evidence type="ECO:0000313" key="14">
    <source>
        <dbReference type="EMBL" id="SDM60367.1"/>
    </source>
</evidence>
<dbReference type="GO" id="GO:0000166">
    <property type="term" value="F:nucleotide binding"/>
    <property type="evidence" value="ECO:0007669"/>
    <property type="project" value="UniProtKB-KW"/>
</dbReference>
<keyword evidence="7" id="KW-0547">Nucleotide-binding</keyword>
<dbReference type="GO" id="GO:0071897">
    <property type="term" value="P:DNA biosynthetic process"/>
    <property type="evidence" value="ECO:0007669"/>
    <property type="project" value="UniProtKB-KW"/>
</dbReference>